<dbReference type="InterPro" id="IPR007456">
    <property type="entry name" value="Smg"/>
</dbReference>
<proteinExistence type="inferred from homology"/>
<dbReference type="EMBL" id="FOSP01000016">
    <property type="protein sequence ID" value="SFK81074.1"/>
    <property type="molecule type" value="Genomic_DNA"/>
</dbReference>
<dbReference type="AlphaFoldDB" id="A0A1I4CIL8"/>
<dbReference type="HAMAP" id="MF_00598">
    <property type="entry name" value="Smg"/>
    <property type="match status" value="1"/>
</dbReference>
<dbReference type="STRING" id="52441.SAMN05216302_101623"/>
<dbReference type="PANTHER" id="PTHR38692">
    <property type="entry name" value="PROTEIN SMG"/>
    <property type="match status" value="1"/>
</dbReference>
<dbReference type="Proteomes" id="UP000199533">
    <property type="component" value="Unassembled WGS sequence"/>
</dbReference>
<reference evidence="3" key="1">
    <citation type="submission" date="2016-10" db="EMBL/GenBank/DDBJ databases">
        <authorList>
            <person name="Varghese N."/>
            <person name="Submissions S."/>
        </authorList>
    </citation>
    <scope>NUCLEOTIDE SEQUENCE [LARGE SCALE GENOMIC DNA]</scope>
    <source>
        <strain evidence="3">Nm69</strain>
    </source>
</reference>
<evidence type="ECO:0000256" key="1">
    <source>
        <dbReference type="HAMAP-Rule" id="MF_00598"/>
    </source>
</evidence>
<organism evidence="2 3">
    <name type="scientific">Nitrosomonas aestuarii</name>
    <dbReference type="NCBI Taxonomy" id="52441"/>
    <lineage>
        <taxon>Bacteria</taxon>
        <taxon>Pseudomonadati</taxon>
        <taxon>Pseudomonadota</taxon>
        <taxon>Betaproteobacteria</taxon>
        <taxon>Nitrosomonadales</taxon>
        <taxon>Nitrosomonadaceae</taxon>
        <taxon>Nitrosomonas</taxon>
    </lineage>
</organism>
<gene>
    <name evidence="1" type="primary">smg</name>
    <name evidence="2" type="ORF">SAMN05216302_101623</name>
</gene>
<sequence length="153" mass="17659">MMFDILYYLFENYFDSGSYPDSATLTRKLTMAGFNDEDIHQALDWLSELARQDIGSYPATLADNKSFRCFSALEIENIDTEGRGFITFLEQSKIINPLQRELLIDRVIAMDEDSSSLEKIKLIVLTELWIHNQLSDDAILEKLLVVSDSHYKH</sequence>
<comment type="similarity">
    <text evidence="1">Belongs to the Smg family.</text>
</comment>
<dbReference type="Pfam" id="PF04361">
    <property type="entry name" value="DUF494"/>
    <property type="match status" value="1"/>
</dbReference>
<name>A0A1I4CIL8_9PROT</name>
<dbReference type="PANTHER" id="PTHR38692:SF1">
    <property type="entry name" value="PROTEIN SMG"/>
    <property type="match status" value="1"/>
</dbReference>
<accession>A0A1I4CIL8</accession>
<evidence type="ECO:0000313" key="2">
    <source>
        <dbReference type="EMBL" id="SFK81074.1"/>
    </source>
</evidence>
<keyword evidence="3" id="KW-1185">Reference proteome</keyword>
<protein>
    <recommendedName>
        <fullName evidence="1">Protein Smg homolog</fullName>
    </recommendedName>
</protein>
<evidence type="ECO:0000313" key="3">
    <source>
        <dbReference type="Proteomes" id="UP000199533"/>
    </source>
</evidence>